<evidence type="ECO:0000256" key="5">
    <source>
        <dbReference type="ARBA" id="ARBA00023002"/>
    </source>
</evidence>
<proteinExistence type="inferred from homology"/>
<dbReference type="PANTHER" id="PTHR42913:SF3">
    <property type="entry name" value="64 KDA MITOCHONDRIAL NADH DEHYDROGENASE (EUROFUNG)"/>
    <property type="match status" value="1"/>
</dbReference>
<dbReference type="PANTHER" id="PTHR42913">
    <property type="entry name" value="APOPTOSIS-INDUCING FACTOR 1"/>
    <property type="match status" value="1"/>
</dbReference>
<keyword evidence="5" id="KW-0560">Oxidoreductase</keyword>
<comment type="similarity">
    <text evidence="2">Belongs to the NADH dehydrogenase family.</text>
</comment>
<dbReference type="AlphaFoldDB" id="A0A841TH68"/>
<dbReference type="InterPro" id="IPR023753">
    <property type="entry name" value="FAD/NAD-binding_dom"/>
</dbReference>
<dbReference type="GO" id="GO:0019646">
    <property type="term" value="P:aerobic electron transport chain"/>
    <property type="evidence" value="ECO:0007669"/>
    <property type="project" value="TreeGrafter"/>
</dbReference>
<dbReference type="SUPFAM" id="SSF51905">
    <property type="entry name" value="FAD/NAD(P)-binding domain"/>
    <property type="match status" value="2"/>
</dbReference>
<keyword evidence="3" id="KW-0285">Flavoprotein</keyword>
<evidence type="ECO:0000259" key="6">
    <source>
        <dbReference type="Pfam" id="PF07992"/>
    </source>
</evidence>
<organism evidence="7 8">
    <name type="scientific">Cohnella lubricantis</name>
    <dbReference type="NCBI Taxonomy" id="2163172"/>
    <lineage>
        <taxon>Bacteria</taxon>
        <taxon>Bacillati</taxon>
        <taxon>Bacillota</taxon>
        <taxon>Bacilli</taxon>
        <taxon>Bacillales</taxon>
        <taxon>Paenibacillaceae</taxon>
        <taxon>Cohnella</taxon>
    </lineage>
</organism>
<accession>A0A841TH68</accession>
<dbReference type="GO" id="GO:0003955">
    <property type="term" value="F:NAD(P)H dehydrogenase (quinone) activity"/>
    <property type="evidence" value="ECO:0007669"/>
    <property type="project" value="TreeGrafter"/>
</dbReference>
<dbReference type="InterPro" id="IPR051169">
    <property type="entry name" value="NADH-Q_oxidoreductase"/>
</dbReference>
<evidence type="ECO:0000256" key="4">
    <source>
        <dbReference type="ARBA" id="ARBA00022827"/>
    </source>
</evidence>
<sequence>MKNVVVLGGGYGGLTVVNELLEHIPSDVRICLVDRMSFGSLKTEFYALAAGTASEAEIRVAFPSHPQLEIIYGEVLDVDFETRSVHIQNRDPLSYDSLVIALGCTDNFHGIPGAYEYSTGVQSLAAARRAYHLIGNTKPYGQVTIVGGGLSGVEVASELRESRPDLNIRILDRSSLMSAFPGKLQEFAKHWFAENHVELRSQIHINKLECGVIYNGNEEILTDVTVWTAGIQPVELVQRMDLPKDKTGRLIVNEFHELPSQHDVFVIGDCSSQPFSPSGQLAQAQGHQVAQVINARWNNKEPRLPRIRLKGTLGSLGKKTGFGLMGSTPIYGRMARLLKSGVLWKSRRHFG</sequence>
<dbReference type="Gene3D" id="3.50.50.100">
    <property type="match status" value="1"/>
</dbReference>
<dbReference type="RefSeq" id="WP_185179564.1">
    <property type="nucleotide sequence ID" value="NZ_CBCSEP010000010.1"/>
</dbReference>
<gene>
    <name evidence="7" type="ORF">H4Q31_13395</name>
</gene>
<dbReference type="EMBL" id="JACJVN010000053">
    <property type="protein sequence ID" value="MBB6678297.1"/>
    <property type="molecule type" value="Genomic_DNA"/>
</dbReference>
<dbReference type="PRINTS" id="PR00368">
    <property type="entry name" value="FADPNR"/>
</dbReference>
<dbReference type="InterPro" id="IPR036188">
    <property type="entry name" value="FAD/NAD-bd_sf"/>
</dbReference>
<keyword evidence="4" id="KW-0274">FAD</keyword>
<evidence type="ECO:0000313" key="8">
    <source>
        <dbReference type="Proteomes" id="UP000574133"/>
    </source>
</evidence>
<dbReference type="Proteomes" id="UP000574133">
    <property type="component" value="Unassembled WGS sequence"/>
</dbReference>
<evidence type="ECO:0000313" key="7">
    <source>
        <dbReference type="EMBL" id="MBB6678297.1"/>
    </source>
</evidence>
<comment type="caution">
    <text evidence="7">The sequence shown here is derived from an EMBL/GenBank/DDBJ whole genome shotgun (WGS) entry which is preliminary data.</text>
</comment>
<comment type="cofactor">
    <cofactor evidence="1">
        <name>FAD</name>
        <dbReference type="ChEBI" id="CHEBI:57692"/>
    </cofactor>
</comment>
<dbReference type="Pfam" id="PF07992">
    <property type="entry name" value="Pyr_redox_2"/>
    <property type="match status" value="1"/>
</dbReference>
<evidence type="ECO:0000256" key="3">
    <source>
        <dbReference type="ARBA" id="ARBA00022630"/>
    </source>
</evidence>
<feature type="domain" description="FAD/NAD(P)-binding" evidence="6">
    <location>
        <begin position="3"/>
        <end position="283"/>
    </location>
</feature>
<name>A0A841TH68_9BACL</name>
<reference evidence="7 8" key="1">
    <citation type="submission" date="2020-08" db="EMBL/GenBank/DDBJ databases">
        <title>Cohnella phylogeny.</title>
        <authorList>
            <person name="Dunlap C."/>
        </authorList>
    </citation>
    <scope>NUCLEOTIDE SEQUENCE [LARGE SCALE GENOMIC DNA]</scope>
    <source>
        <strain evidence="7 8">DSM 103658</strain>
    </source>
</reference>
<evidence type="ECO:0000256" key="1">
    <source>
        <dbReference type="ARBA" id="ARBA00001974"/>
    </source>
</evidence>
<evidence type="ECO:0000256" key="2">
    <source>
        <dbReference type="ARBA" id="ARBA00005272"/>
    </source>
</evidence>
<protein>
    <submittedName>
        <fullName evidence="7">FAD-dependent oxidoreductase</fullName>
    </submittedName>
</protein>
<dbReference type="PRINTS" id="PR00411">
    <property type="entry name" value="PNDRDTASEI"/>
</dbReference>
<keyword evidence="8" id="KW-1185">Reference proteome</keyword>